<reference evidence="1 3" key="2">
    <citation type="journal article" date="2018" name="Plant J.">
        <title>The Physcomitrella patens chromosome-scale assembly reveals moss genome structure and evolution.</title>
        <authorList>
            <person name="Lang D."/>
            <person name="Ullrich K.K."/>
            <person name="Murat F."/>
            <person name="Fuchs J."/>
            <person name="Jenkins J."/>
            <person name="Haas F.B."/>
            <person name="Piednoel M."/>
            <person name="Gundlach H."/>
            <person name="Van Bel M."/>
            <person name="Meyberg R."/>
            <person name="Vives C."/>
            <person name="Morata J."/>
            <person name="Symeonidi A."/>
            <person name="Hiss M."/>
            <person name="Muchero W."/>
            <person name="Kamisugi Y."/>
            <person name="Saleh O."/>
            <person name="Blanc G."/>
            <person name="Decker E.L."/>
            <person name="van Gessel N."/>
            <person name="Grimwood J."/>
            <person name="Hayes R.D."/>
            <person name="Graham S.W."/>
            <person name="Gunter L.E."/>
            <person name="McDaniel S.F."/>
            <person name="Hoernstein S.N.W."/>
            <person name="Larsson A."/>
            <person name="Li F.W."/>
            <person name="Perroud P.F."/>
            <person name="Phillips J."/>
            <person name="Ranjan P."/>
            <person name="Rokshar D.S."/>
            <person name="Rothfels C.J."/>
            <person name="Schneider L."/>
            <person name="Shu S."/>
            <person name="Stevenson D.W."/>
            <person name="Thummler F."/>
            <person name="Tillich M."/>
            <person name="Villarreal Aguilar J.C."/>
            <person name="Widiez T."/>
            <person name="Wong G.K."/>
            <person name="Wymore A."/>
            <person name="Zhang Y."/>
            <person name="Zimmer A.D."/>
            <person name="Quatrano R.S."/>
            <person name="Mayer K.F.X."/>
            <person name="Goodstein D."/>
            <person name="Casacuberta J.M."/>
            <person name="Vandepoele K."/>
            <person name="Reski R."/>
            <person name="Cuming A.C."/>
            <person name="Tuskan G.A."/>
            <person name="Maumus F."/>
            <person name="Salse J."/>
            <person name="Schmutz J."/>
            <person name="Rensing S.A."/>
        </authorList>
    </citation>
    <scope>NUCLEOTIDE SEQUENCE [LARGE SCALE GENOMIC DNA]</scope>
    <source>
        <strain evidence="2 3">cv. Gransden 2004</strain>
    </source>
</reference>
<dbReference type="OrthoDB" id="1417760at2759"/>
<sequence length="178" mass="19891">MFCLNCQFFVVFRGVFLWTAVGSRLYVSVIGYLDLESMASPELPNTGTQPTSLDTEIAAVKKRRRMKRRKVEWGDASDVDIEWAKSLSDSQLDLLVSVKQLAMERVRSTREKSLNGLLTPAGLRTIGIILEEFMMDRVQTLRSESAGSSSVIDDLRICIDNSKAECNEINHAEPAEGT</sequence>
<dbReference type="PANTHER" id="PTHR48237">
    <property type="entry name" value="GAMMA-TUBULIN COMPLEX COMPONENT"/>
    <property type="match status" value="1"/>
</dbReference>
<name>A0A2K1L721_PHYPA</name>
<evidence type="ECO:0000313" key="1">
    <source>
        <dbReference type="EMBL" id="PNR61836.1"/>
    </source>
</evidence>
<proteinExistence type="predicted"/>
<dbReference type="GeneID" id="112275749"/>
<dbReference type="AlphaFoldDB" id="A0A2K1L721"/>
<dbReference type="KEGG" id="ppp:112275749"/>
<dbReference type="EMBL" id="ABEU02000001">
    <property type="protein sequence ID" value="PNR61836.1"/>
    <property type="molecule type" value="Genomic_DNA"/>
</dbReference>
<dbReference type="EnsemblPlants" id="Pp3c1_6170V3.2">
    <property type="protein sequence ID" value="Pp3c1_6170V3.2"/>
    <property type="gene ID" value="Pp3c1_6170"/>
</dbReference>
<evidence type="ECO:0000313" key="3">
    <source>
        <dbReference type="Proteomes" id="UP000006727"/>
    </source>
</evidence>
<reference evidence="1 3" key="1">
    <citation type="journal article" date="2008" name="Science">
        <title>The Physcomitrella genome reveals evolutionary insights into the conquest of land by plants.</title>
        <authorList>
            <person name="Rensing S."/>
            <person name="Lang D."/>
            <person name="Zimmer A."/>
            <person name="Terry A."/>
            <person name="Salamov A."/>
            <person name="Shapiro H."/>
            <person name="Nishiyama T."/>
            <person name="Perroud P.-F."/>
            <person name="Lindquist E."/>
            <person name="Kamisugi Y."/>
            <person name="Tanahashi T."/>
            <person name="Sakakibara K."/>
            <person name="Fujita T."/>
            <person name="Oishi K."/>
            <person name="Shin-I T."/>
            <person name="Kuroki Y."/>
            <person name="Toyoda A."/>
            <person name="Suzuki Y."/>
            <person name="Hashimoto A."/>
            <person name="Yamaguchi K."/>
            <person name="Sugano A."/>
            <person name="Kohara Y."/>
            <person name="Fujiyama A."/>
            <person name="Anterola A."/>
            <person name="Aoki S."/>
            <person name="Ashton N."/>
            <person name="Barbazuk W.B."/>
            <person name="Barker E."/>
            <person name="Bennetzen J."/>
            <person name="Bezanilla M."/>
            <person name="Blankenship R."/>
            <person name="Cho S.H."/>
            <person name="Dutcher S."/>
            <person name="Estelle M."/>
            <person name="Fawcett J.A."/>
            <person name="Gundlach H."/>
            <person name="Hanada K."/>
            <person name="Heyl A."/>
            <person name="Hicks K.A."/>
            <person name="Hugh J."/>
            <person name="Lohr M."/>
            <person name="Mayer K."/>
            <person name="Melkozernov A."/>
            <person name="Murata T."/>
            <person name="Nelson D."/>
            <person name="Pils B."/>
            <person name="Prigge M."/>
            <person name="Reiss B."/>
            <person name="Renner T."/>
            <person name="Rombauts S."/>
            <person name="Rushton P."/>
            <person name="Sanderfoot A."/>
            <person name="Schween G."/>
            <person name="Shiu S.-H."/>
            <person name="Stueber K."/>
            <person name="Theodoulou F.L."/>
            <person name="Tu H."/>
            <person name="Van de Peer Y."/>
            <person name="Verrier P.J."/>
            <person name="Waters E."/>
            <person name="Wood A."/>
            <person name="Yang L."/>
            <person name="Cove D."/>
            <person name="Cuming A."/>
            <person name="Hasebe M."/>
            <person name="Lucas S."/>
            <person name="Mishler D.B."/>
            <person name="Reski R."/>
            <person name="Grigoriev I."/>
            <person name="Quatrano R.S."/>
            <person name="Boore J.L."/>
        </authorList>
    </citation>
    <scope>NUCLEOTIDE SEQUENCE [LARGE SCALE GENOMIC DNA]</scope>
    <source>
        <strain evidence="2 3">cv. Gransden 2004</strain>
    </source>
</reference>
<protein>
    <submittedName>
        <fullName evidence="1 2">Uncharacterized protein</fullName>
    </submittedName>
</protein>
<dbReference type="Gramene" id="Pp3c1_6170V3.2">
    <property type="protein sequence ID" value="Pp3c1_6170V3.2"/>
    <property type="gene ID" value="Pp3c1_6170"/>
</dbReference>
<gene>
    <name evidence="2" type="primary">LOC112275749</name>
    <name evidence="1" type="ORF">PHYPA_000260</name>
</gene>
<dbReference type="Proteomes" id="UP000006727">
    <property type="component" value="Chromosome 1"/>
</dbReference>
<dbReference type="Gramene" id="Pp3c1_6170V3.1">
    <property type="protein sequence ID" value="Pp3c1_6170V3.1"/>
    <property type="gene ID" value="Pp3c1_6170"/>
</dbReference>
<evidence type="ECO:0000313" key="2">
    <source>
        <dbReference type="EnsemblPlants" id="Pp3c1_6170V3.1"/>
    </source>
</evidence>
<reference evidence="2" key="3">
    <citation type="submission" date="2020-12" db="UniProtKB">
        <authorList>
            <consortium name="EnsemblPlants"/>
        </authorList>
    </citation>
    <scope>IDENTIFICATION</scope>
</reference>
<organism evidence="1">
    <name type="scientific">Physcomitrium patens</name>
    <name type="common">Spreading-leaved earth moss</name>
    <name type="synonym">Physcomitrella patens</name>
    <dbReference type="NCBI Taxonomy" id="3218"/>
    <lineage>
        <taxon>Eukaryota</taxon>
        <taxon>Viridiplantae</taxon>
        <taxon>Streptophyta</taxon>
        <taxon>Embryophyta</taxon>
        <taxon>Bryophyta</taxon>
        <taxon>Bryophytina</taxon>
        <taxon>Bryopsida</taxon>
        <taxon>Funariidae</taxon>
        <taxon>Funariales</taxon>
        <taxon>Funariaceae</taxon>
        <taxon>Physcomitrium</taxon>
    </lineage>
</organism>
<keyword evidence="3" id="KW-1185">Reference proteome</keyword>
<dbReference type="RefSeq" id="XP_024362171.1">
    <property type="nucleotide sequence ID" value="XM_024506403.2"/>
</dbReference>
<accession>A0A2K1L721</accession>
<dbReference type="PANTHER" id="PTHR48237:SF1">
    <property type="entry name" value="SPC97_SPC98 FAMILY OF SPINDLE POLE BODY (SBP) COMPONENT"/>
    <property type="match status" value="1"/>
</dbReference>
<dbReference type="EnsemblPlants" id="Pp3c1_6170V3.1">
    <property type="protein sequence ID" value="Pp3c1_6170V3.1"/>
    <property type="gene ID" value="Pp3c1_6170"/>
</dbReference>
<dbReference type="PaxDb" id="3218-PP1S45_267V6.1"/>